<evidence type="ECO:0000313" key="2">
    <source>
        <dbReference type="EMBL" id="CAH66672.1"/>
    </source>
</evidence>
<evidence type="ECO:0000256" key="1">
    <source>
        <dbReference type="SAM" id="MobiDB-lite"/>
    </source>
</evidence>
<sequence length="257" mass="29925">MWKKKSIFWELPYWKILDVRHAIDVMHLTKNLCVNLLGFLGVYGKSKDTLEARNDLKDMKQREDLHPEPKEKESQYLSPASYTLSKAEKESIFECLESIKVPSGYSSNIKRIISRNDKKFTNLESHDCHVLMIAPVEAKVGLKDYKRTVKKADEKSKRQSKEVPQLGDQPQPELDPGDAFLTPKKRQIKLFMKETGLSLDQLRESNDAEIPVAEVKYQFKLGKPLVKPDQVQNLSTQMYRFHQWYMEQSAKGRTMFE</sequence>
<feature type="region of interest" description="Disordered" evidence="1">
    <location>
        <begin position="151"/>
        <end position="180"/>
    </location>
</feature>
<accession>Q01KP9</accession>
<protein>
    <submittedName>
        <fullName evidence="2">OSIGBa0107E14.2 protein</fullName>
    </submittedName>
</protein>
<feature type="compositionally biased region" description="Basic and acidic residues" evidence="1">
    <location>
        <begin position="58"/>
        <end position="74"/>
    </location>
</feature>
<dbReference type="PANTHER" id="PTHR10775:SF169">
    <property type="entry name" value="TRANSPOSASE"/>
    <property type="match status" value="1"/>
</dbReference>
<dbReference type="PANTHER" id="PTHR10775">
    <property type="entry name" value="OS08G0208400 PROTEIN"/>
    <property type="match status" value="1"/>
</dbReference>
<dbReference type="AlphaFoldDB" id="Q01KP9"/>
<reference evidence="2" key="1">
    <citation type="journal article" date="2002" name="Nature">
        <title>Sequence and analysis of rice chromosome 4.</title>
        <authorList>
            <person name="Feng Q."/>
            <person name="Zhang Y."/>
            <person name="Hao P."/>
            <person name="Wang S."/>
            <person name="Fu G."/>
            <person name="Huang Y."/>
            <person name="Li Y."/>
            <person name="Zhu J."/>
            <person name="Liu Y."/>
            <person name="Hu X."/>
            <person name="Jia P."/>
            <person name="Zhang Y."/>
            <person name="Zhao Q."/>
            <person name="Ying K."/>
            <person name="Yu S."/>
            <person name="Tang Y."/>
            <person name="Weng Q."/>
            <person name="Zhang L."/>
            <person name="Lu Y."/>
            <person name="Mu J."/>
            <person name="Lu Y."/>
            <person name="Zhang L.S."/>
            <person name="Yu Z."/>
            <person name="Fan D."/>
            <person name="Liu X."/>
            <person name="Lu T."/>
            <person name="Li C."/>
            <person name="Wu Y."/>
            <person name="Sun T."/>
            <person name="Lei H."/>
            <person name="Li T."/>
            <person name="Hu H."/>
            <person name="Guan J."/>
            <person name="Wu M."/>
            <person name="Zhang R."/>
            <person name="Zhou B."/>
            <person name="Chen Z."/>
            <person name="Chen L."/>
            <person name="Jin Z."/>
            <person name="Wang R."/>
            <person name="Yin H."/>
            <person name="Cai Z."/>
            <person name="Ren S."/>
            <person name="Lv G."/>
            <person name="Gu W."/>
            <person name="Zhu G."/>
            <person name="Tu Y."/>
            <person name="Jia J."/>
            <person name="Zhang Y."/>
            <person name="Chen J."/>
            <person name="Kang H."/>
            <person name="Chen X."/>
            <person name="Shao C."/>
            <person name="Sun Y."/>
            <person name="Hu Q."/>
            <person name="Zhang X."/>
            <person name="Zhang W."/>
            <person name="Wang L."/>
            <person name="Ding C."/>
            <person name="Sheng H."/>
            <person name="Gu J."/>
            <person name="Chen S."/>
            <person name="Ni L."/>
            <person name="Zhu F."/>
            <person name="Chen W."/>
            <person name="Lan L."/>
            <person name="Lai Y."/>
            <person name="Cheng Z."/>
            <person name="Gu M."/>
            <person name="Jiang J."/>
            <person name="Li J."/>
            <person name="Hong G."/>
            <person name="Xue Y."/>
            <person name="Han B."/>
        </authorList>
    </citation>
    <scope>NUCLEOTIDE SEQUENCE</scope>
</reference>
<proteinExistence type="predicted"/>
<feature type="region of interest" description="Disordered" evidence="1">
    <location>
        <begin position="58"/>
        <end position="78"/>
    </location>
</feature>
<feature type="compositionally biased region" description="Basic and acidic residues" evidence="1">
    <location>
        <begin position="151"/>
        <end position="161"/>
    </location>
</feature>
<gene>
    <name evidence="2" type="primary">OSIGBa0107E14.2</name>
</gene>
<reference evidence="2" key="2">
    <citation type="submission" date="2004-10" db="EMBL/GenBank/DDBJ databases">
        <title>Chromosome-wide comparison between domesticated rice subspecies indica and japonica.</title>
        <authorList>
            <person name="Han B."/>
        </authorList>
    </citation>
    <scope>NUCLEOTIDE SEQUENCE</scope>
</reference>
<dbReference type="EMBL" id="CR855132">
    <property type="protein sequence ID" value="CAH66672.1"/>
    <property type="molecule type" value="Genomic_DNA"/>
</dbReference>
<name>Q01KP9_ORYSA</name>
<organism evidence="2">
    <name type="scientific">Oryza sativa</name>
    <name type="common">Rice</name>
    <dbReference type="NCBI Taxonomy" id="4530"/>
    <lineage>
        <taxon>Eukaryota</taxon>
        <taxon>Viridiplantae</taxon>
        <taxon>Streptophyta</taxon>
        <taxon>Embryophyta</taxon>
        <taxon>Tracheophyta</taxon>
        <taxon>Spermatophyta</taxon>
        <taxon>Magnoliopsida</taxon>
        <taxon>Liliopsida</taxon>
        <taxon>Poales</taxon>
        <taxon>Poaceae</taxon>
        <taxon>BOP clade</taxon>
        <taxon>Oryzoideae</taxon>
        <taxon>Oryzeae</taxon>
        <taxon>Oryzinae</taxon>
        <taxon>Oryza</taxon>
    </lineage>
</organism>